<feature type="binding site" evidence="2">
    <location>
        <position position="64"/>
    </location>
    <ligand>
        <name>substrate</name>
    </ligand>
</feature>
<feature type="active site" description="Proton donor/acceptor" evidence="1">
    <location>
        <position position="92"/>
    </location>
</feature>
<keyword evidence="4" id="KW-1185">Reference proteome</keyword>
<evidence type="ECO:0008006" key="5">
    <source>
        <dbReference type="Google" id="ProtNLM"/>
    </source>
</evidence>
<name>F2UB54_SALR5</name>
<feature type="active site" description="Tele-phosphohistidine intermediate" evidence="1">
    <location>
        <position position="15"/>
    </location>
</feature>
<dbReference type="KEGG" id="sre:PTSG_05759"/>
<dbReference type="GeneID" id="16074205"/>
<evidence type="ECO:0000256" key="2">
    <source>
        <dbReference type="PIRSR" id="PIRSR613078-2"/>
    </source>
</evidence>
<dbReference type="Gene3D" id="3.40.50.1240">
    <property type="entry name" value="Phosphoglycerate mutase-like"/>
    <property type="match status" value="1"/>
</dbReference>
<dbReference type="Proteomes" id="UP000007799">
    <property type="component" value="Unassembled WGS sequence"/>
</dbReference>
<protein>
    <recommendedName>
        <fullName evidence="5">Phosphoglycerate mutase</fullName>
    </recommendedName>
</protein>
<reference evidence="3" key="1">
    <citation type="submission" date="2009-08" db="EMBL/GenBank/DDBJ databases">
        <title>Annotation of Salpingoeca rosetta.</title>
        <authorList>
            <consortium name="The Broad Institute Genome Sequencing Platform"/>
            <person name="Russ C."/>
            <person name="Cuomo C."/>
            <person name="Burger G."/>
            <person name="Gray M.W."/>
            <person name="Holland P.W.H."/>
            <person name="King N."/>
            <person name="Lang F.B.F."/>
            <person name="Roger A.J."/>
            <person name="Ruiz-Trillo I."/>
            <person name="Young S.K."/>
            <person name="Zeng Q."/>
            <person name="Gargeya S."/>
            <person name="Alvarado L."/>
            <person name="Berlin A."/>
            <person name="Chapman S.B."/>
            <person name="Chen Z."/>
            <person name="Freedman E."/>
            <person name="Gellesch M."/>
            <person name="Goldberg J."/>
            <person name="Griggs A."/>
            <person name="Gujja S."/>
            <person name="Heilman E."/>
            <person name="Heiman D."/>
            <person name="Howarth C."/>
            <person name="Mehta T."/>
            <person name="Neiman D."/>
            <person name="Pearson M."/>
            <person name="Roberts A."/>
            <person name="Saif S."/>
            <person name="Shea T."/>
            <person name="Shenoy N."/>
            <person name="Sisk P."/>
            <person name="Stolte C."/>
            <person name="Sykes S."/>
            <person name="White J."/>
            <person name="Yandava C."/>
            <person name="Haas B."/>
            <person name="Nusbaum C."/>
            <person name="Birren B."/>
        </authorList>
    </citation>
    <scope>NUCLEOTIDE SEQUENCE [LARGE SCALE GENOMIC DNA]</scope>
    <source>
        <strain evidence="3">ATCC 50818</strain>
    </source>
</reference>
<dbReference type="InterPro" id="IPR001345">
    <property type="entry name" value="PG/BPGM_mutase_AS"/>
</dbReference>
<dbReference type="STRING" id="946362.F2UB54"/>
<dbReference type="AlphaFoldDB" id="F2UB54"/>
<dbReference type="InterPro" id="IPR050275">
    <property type="entry name" value="PGM_Phosphatase"/>
</dbReference>
<dbReference type="InterPro" id="IPR013078">
    <property type="entry name" value="His_Pase_superF_clade-1"/>
</dbReference>
<dbReference type="InterPro" id="IPR029033">
    <property type="entry name" value="His_PPase_superfam"/>
</dbReference>
<dbReference type="PROSITE" id="PS00175">
    <property type="entry name" value="PG_MUTASE"/>
    <property type="match status" value="1"/>
</dbReference>
<dbReference type="InParanoid" id="F2UB54"/>
<dbReference type="RefSeq" id="XP_004993629.1">
    <property type="nucleotide sequence ID" value="XM_004993572.1"/>
</dbReference>
<dbReference type="eggNOG" id="KOG0235">
    <property type="taxonomic scope" value="Eukaryota"/>
</dbReference>
<evidence type="ECO:0000256" key="1">
    <source>
        <dbReference type="PIRSR" id="PIRSR613078-1"/>
    </source>
</evidence>
<dbReference type="OMA" id="NYPNMET"/>
<dbReference type="PANTHER" id="PTHR48100:SF44">
    <property type="entry name" value="PHOSPHATASE C1620.13-RELATED"/>
    <property type="match status" value="1"/>
</dbReference>
<dbReference type="PANTHER" id="PTHR48100">
    <property type="entry name" value="BROAD-SPECIFICITY PHOSPHATASE YOR283W-RELATED"/>
    <property type="match status" value="1"/>
</dbReference>
<evidence type="ECO:0000313" key="3">
    <source>
        <dbReference type="EMBL" id="EGD74067.1"/>
    </source>
</evidence>
<accession>F2UB54</accession>
<dbReference type="CDD" id="cd07067">
    <property type="entry name" value="HP_PGM_like"/>
    <property type="match status" value="1"/>
</dbReference>
<feature type="binding site" evidence="2">
    <location>
        <begin position="14"/>
        <end position="21"/>
    </location>
    <ligand>
        <name>substrate</name>
    </ligand>
</feature>
<dbReference type="OrthoDB" id="354304at2759"/>
<proteinExistence type="predicted"/>
<organism evidence="4">
    <name type="scientific">Salpingoeca rosetta (strain ATCC 50818 / BSB-021)</name>
    <dbReference type="NCBI Taxonomy" id="946362"/>
    <lineage>
        <taxon>Eukaryota</taxon>
        <taxon>Choanoflagellata</taxon>
        <taxon>Craspedida</taxon>
        <taxon>Salpingoecidae</taxon>
        <taxon>Salpingoeca</taxon>
    </lineage>
</organism>
<evidence type="ECO:0000313" key="4">
    <source>
        <dbReference type="Proteomes" id="UP000007799"/>
    </source>
</evidence>
<dbReference type="Pfam" id="PF00300">
    <property type="entry name" value="His_Phos_1"/>
    <property type="match status" value="1"/>
</dbReference>
<dbReference type="SMART" id="SM00855">
    <property type="entry name" value="PGAM"/>
    <property type="match status" value="1"/>
</dbReference>
<dbReference type="GO" id="GO:0016791">
    <property type="term" value="F:phosphatase activity"/>
    <property type="evidence" value="ECO:0007669"/>
    <property type="project" value="TreeGrafter"/>
</dbReference>
<dbReference type="GO" id="GO:0005829">
    <property type="term" value="C:cytosol"/>
    <property type="evidence" value="ECO:0007669"/>
    <property type="project" value="TreeGrafter"/>
</dbReference>
<sequence>MMMAEEETRLILVRHGETTWNVERRLQGHRDVDLNEKGKQQAMCVARALQDRHVHAVYSSDLKRAHDTARHITDIHPTFSADNIVRDPALRERCLGILEGHTRMECALHFPEVIGSMGEPDFELEGGESLAEFAGRVTTALDRIAANHQGETVLVVTHGGALNVALTHILQLPFGRPRRFAISNASINEFTWHPTHGWHLETWNSVVHLQDDHAPLRHVPSNQMKKLSE</sequence>
<dbReference type="EMBL" id="GL832967">
    <property type="protein sequence ID" value="EGD74067.1"/>
    <property type="molecule type" value="Genomic_DNA"/>
</dbReference>
<gene>
    <name evidence="3" type="ORF">PTSG_05759</name>
</gene>
<dbReference type="SUPFAM" id="SSF53254">
    <property type="entry name" value="Phosphoglycerate mutase-like"/>
    <property type="match status" value="1"/>
</dbReference>